<evidence type="ECO:0000256" key="4">
    <source>
        <dbReference type="ARBA" id="ARBA00023277"/>
    </source>
</evidence>
<dbReference type="InterPro" id="IPR008183">
    <property type="entry name" value="Aldose_1/G6P_1-epimerase"/>
</dbReference>
<dbReference type="Gene3D" id="2.70.98.10">
    <property type="match status" value="1"/>
</dbReference>
<dbReference type="InterPro" id="IPR011013">
    <property type="entry name" value="Gal_mutarotase_sf_dom"/>
</dbReference>
<dbReference type="PANTHER" id="PTHR10091">
    <property type="entry name" value="ALDOSE-1-EPIMERASE"/>
    <property type="match status" value="1"/>
</dbReference>
<dbReference type="PANTHER" id="PTHR10091:SF0">
    <property type="entry name" value="GALACTOSE MUTAROTASE"/>
    <property type="match status" value="1"/>
</dbReference>
<evidence type="ECO:0000313" key="5">
    <source>
        <dbReference type="EMBL" id="SUZ74567.1"/>
    </source>
</evidence>
<dbReference type="InterPro" id="IPR047215">
    <property type="entry name" value="Galactose_mutarotase-like"/>
</dbReference>
<dbReference type="GO" id="GO:0006006">
    <property type="term" value="P:glucose metabolic process"/>
    <property type="evidence" value="ECO:0007669"/>
    <property type="project" value="TreeGrafter"/>
</dbReference>
<accession>A0A381Q953</accession>
<evidence type="ECO:0000256" key="1">
    <source>
        <dbReference type="ARBA" id="ARBA00005028"/>
    </source>
</evidence>
<gene>
    <name evidence="5" type="ORF">METZ01_LOCUS27421</name>
</gene>
<evidence type="ECO:0008006" key="6">
    <source>
        <dbReference type="Google" id="ProtNLM"/>
    </source>
</evidence>
<comment type="similarity">
    <text evidence="2">Belongs to the aldose epimerase family.</text>
</comment>
<organism evidence="5">
    <name type="scientific">marine metagenome</name>
    <dbReference type="NCBI Taxonomy" id="408172"/>
    <lineage>
        <taxon>unclassified sequences</taxon>
        <taxon>metagenomes</taxon>
        <taxon>ecological metagenomes</taxon>
    </lineage>
</organism>
<dbReference type="GO" id="GO:0033499">
    <property type="term" value="P:galactose catabolic process via UDP-galactose, Leloir pathway"/>
    <property type="evidence" value="ECO:0007669"/>
    <property type="project" value="TreeGrafter"/>
</dbReference>
<dbReference type="PIRSF" id="PIRSF005096">
    <property type="entry name" value="GALM"/>
    <property type="match status" value="1"/>
</dbReference>
<dbReference type="AlphaFoldDB" id="A0A381Q953"/>
<name>A0A381Q953_9ZZZZ</name>
<dbReference type="UniPathway" id="UPA00242"/>
<proteinExistence type="inferred from homology"/>
<sequence>MLSHHLKDPHSGMEVDLIDHGATVTRILTPDRHGSLADVLLGCPTPEDYLRPHPHFNCLVGRYANRMSQARFRLDGVAYELDANIPPHHLHGGKHGFGLRTWSSELIDQGVRFKLISPDGEGGYPGELTVIAEYNLRGTTLSLRYSARTTQPTPVSLSSHHYYNLSGIHGSAIDDHRITINASAFLPVSAELTQLGRIESVTNTPFDLQNPVRIGDRLRSTHEQIQLIGGYDHTFVITGRGLRQAAHVVDPHSGRSLTVRTDQPGMQLYTTNTLRAPGKEGIVYQPHQGLCLETQQFPDAPNQTSYPDPILRPGEIYTATTEFIFGCTNE</sequence>
<dbReference type="GO" id="GO:0004034">
    <property type="term" value="F:aldose 1-epimerase activity"/>
    <property type="evidence" value="ECO:0007669"/>
    <property type="project" value="TreeGrafter"/>
</dbReference>
<dbReference type="CDD" id="cd09019">
    <property type="entry name" value="galactose_mutarotase_like"/>
    <property type="match status" value="1"/>
</dbReference>
<evidence type="ECO:0000256" key="3">
    <source>
        <dbReference type="ARBA" id="ARBA00023235"/>
    </source>
</evidence>
<dbReference type="NCBIfam" id="NF008277">
    <property type="entry name" value="PRK11055.1"/>
    <property type="match status" value="1"/>
</dbReference>
<dbReference type="GO" id="GO:0030246">
    <property type="term" value="F:carbohydrate binding"/>
    <property type="evidence" value="ECO:0007669"/>
    <property type="project" value="InterPro"/>
</dbReference>
<comment type="pathway">
    <text evidence="1">Carbohydrate metabolism; hexose metabolism.</text>
</comment>
<keyword evidence="4" id="KW-0119">Carbohydrate metabolism</keyword>
<dbReference type="SUPFAM" id="SSF74650">
    <property type="entry name" value="Galactose mutarotase-like"/>
    <property type="match status" value="1"/>
</dbReference>
<dbReference type="EMBL" id="UINC01001216">
    <property type="protein sequence ID" value="SUZ74567.1"/>
    <property type="molecule type" value="Genomic_DNA"/>
</dbReference>
<reference evidence="5" key="1">
    <citation type="submission" date="2018-05" db="EMBL/GenBank/DDBJ databases">
        <authorList>
            <person name="Lanie J.A."/>
            <person name="Ng W.-L."/>
            <person name="Kazmierczak K.M."/>
            <person name="Andrzejewski T.M."/>
            <person name="Davidsen T.M."/>
            <person name="Wayne K.J."/>
            <person name="Tettelin H."/>
            <person name="Glass J.I."/>
            <person name="Rusch D."/>
            <person name="Podicherti R."/>
            <person name="Tsui H.-C.T."/>
            <person name="Winkler M.E."/>
        </authorList>
    </citation>
    <scope>NUCLEOTIDE SEQUENCE</scope>
</reference>
<protein>
    <recommendedName>
        <fullName evidence="6">Aldose 1-epimerase</fullName>
    </recommendedName>
</protein>
<dbReference type="InterPro" id="IPR014718">
    <property type="entry name" value="GH-type_carb-bd"/>
</dbReference>
<dbReference type="InterPro" id="IPR015443">
    <property type="entry name" value="Aldose_1-epimerase"/>
</dbReference>
<evidence type="ECO:0000256" key="2">
    <source>
        <dbReference type="ARBA" id="ARBA00006206"/>
    </source>
</evidence>
<keyword evidence="3" id="KW-0413">Isomerase</keyword>
<dbReference type="Pfam" id="PF01263">
    <property type="entry name" value="Aldose_epim"/>
    <property type="match status" value="1"/>
</dbReference>